<dbReference type="AlphaFoldDB" id="A0A498NJT1"/>
<dbReference type="GO" id="GO:0004252">
    <property type="term" value="F:serine-type endopeptidase activity"/>
    <property type="evidence" value="ECO:0007669"/>
    <property type="project" value="InterPro"/>
</dbReference>
<dbReference type="InterPro" id="IPR029339">
    <property type="entry name" value="FAM219"/>
</dbReference>
<dbReference type="Pfam" id="PF15260">
    <property type="entry name" value="FAM219A"/>
    <property type="match status" value="1"/>
</dbReference>
<dbReference type="PANTHER" id="PTHR24257:SF31">
    <property type="entry name" value="ELASTASE 3 LIKE ISOFORM X1"/>
    <property type="match status" value="1"/>
</dbReference>
<dbReference type="PROSITE" id="PS00134">
    <property type="entry name" value="TRYPSIN_HIS"/>
    <property type="match status" value="1"/>
</dbReference>
<comment type="caution">
    <text evidence="7">The sequence shown here is derived from an EMBL/GenBank/DDBJ whole genome shotgun (WGS) entry which is preliminary data.</text>
</comment>
<dbReference type="InterPro" id="IPR001314">
    <property type="entry name" value="Peptidase_S1A"/>
</dbReference>
<keyword evidence="3" id="KW-0720">Serine protease</keyword>
<feature type="chain" id="PRO_5019826962" evidence="5">
    <location>
        <begin position="19"/>
        <end position="429"/>
    </location>
</feature>
<dbReference type="Proteomes" id="UP000290572">
    <property type="component" value="Unassembled WGS sequence"/>
</dbReference>
<feature type="compositionally biased region" description="Polar residues" evidence="4">
    <location>
        <begin position="310"/>
        <end position="324"/>
    </location>
</feature>
<dbReference type="PROSITE" id="PS50240">
    <property type="entry name" value="TRYPSIN_DOM"/>
    <property type="match status" value="1"/>
</dbReference>
<dbReference type="InterPro" id="IPR018114">
    <property type="entry name" value="TRYPSIN_HIS"/>
</dbReference>
<evidence type="ECO:0007829" key="9">
    <source>
        <dbReference type="PeptideAtlas" id="A0A498NJT1"/>
    </source>
</evidence>
<dbReference type="InterPro" id="IPR050850">
    <property type="entry name" value="Peptidase_S1_Elastase_sf"/>
</dbReference>
<feature type="region of interest" description="Disordered" evidence="4">
    <location>
        <begin position="308"/>
        <end position="361"/>
    </location>
</feature>
<evidence type="ECO:0000256" key="3">
    <source>
        <dbReference type="RuleBase" id="RU363034"/>
    </source>
</evidence>
<feature type="signal peptide" evidence="5">
    <location>
        <begin position="1"/>
        <end position="18"/>
    </location>
</feature>
<dbReference type="GO" id="GO:0006508">
    <property type="term" value="P:proteolysis"/>
    <property type="evidence" value="ECO:0007669"/>
    <property type="project" value="UniProtKB-KW"/>
</dbReference>
<evidence type="ECO:0000256" key="4">
    <source>
        <dbReference type="SAM" id="MobiDB-lite"/>
    </source>
</evidence>
<keyword evidence="3" id="KW-0645">Protease</keyword>
<evidence type="ECO:0000313" key="8">
    <source>
        <dbReference type="Proteomes" id="UP000290572"/>
    </source>
</evidence>
<dbReference type="PROSITE" id="PS00135">
    <property type="entry name" value="TRYPSIN_SER"/>
    <property type="match status" value="1"/>
</dbReference>
<dbReference type="EMBL" id="QBIY01011429">
    <property type="protein sequence ID" value="RXN32029.1"/>
    <property type="molecule type" value="Genomic_DNA"/>
</dbReference>
<dbReference type="Gene3D" id="2.40.10.10">
    <property type="entry name" value="Trypsin-like serine proteases"/>
    <property type="match status" value="2"/>
</dbReference>
<dbReference type="InterPro" id="IPR009003">
    <property type="entry name" value="Peptidase_S1_PA"/>
</dbReference>
<dbReference type="SMART" id="SM00020">
    <property type="entry name" value="Tryp_SPc"/>
    <property type="match status" value="1"/>
</dbReference>
<sequence>MFALILASVLIASAFGCGKPPIEPISSRVVNGVEAKPHSWPWQVSLQYQSGSSWYHTCGGSIIAENWVMTAAHCISSGRNYRVQVGKHDLSVSEAGSQTISAQTIIVHEKWNDIFVSNGNDIALIKLSEPVTASDSIQLGCIPPAGSVLENNYPCYITGWGRLSTGGALPDKLQQALMPAVDHATCSRFDWWGSTVKESMVCAGGDGIVAGCNGDSGGPLNCKNADGIWEVHGIASFVSGLGCNTEKKPTVFTRVSAFNDWIDQDPASSTTSEADSDTRESEPATLNYKPSPLHMKIDKQRELVRKGSLKNGNAGSPVNQQPKKNNVMARTRLVVPNKGYSSLDQSPDEKPLVALDTDSDDDFDMSRYSSSGYSSAEQINQDLNIQLLKDGYRLDEIPDDEDLDLIPPKSVNSTCMCCQATSSTACQIQ</sequence>
<dbReference type="GO" id="GO:0005615">
    <property type="term" value="C:extracellular space"/>
    <property type="evidence" value="ECO:0007669"/>
    <property type="project" value="TreeGrafter"/>
</dbReference>
<name>A0A498NJT1_LABRO</name>
<dbReference type="CDD" id="cd00190">
    <property type="entry name" value="Tryp_SPc"/>
    <property type="match status" value="1"/>
</dbReference>
<dbReference type="InterPro" id="IPR043504">
    <property type="entry name" value="Peptidase_S1_PA_chymotrypsin"/>
</dbReference>
<organism evidence="7 8">
    <name type="scientific">Labeo rohita</name>
    <name type="common">Indian major carp</name>
    <name type="synonym">Cyprinus rohita</name>
    <dbReference type="NCBI Taxonomy" id="84645"/>
    <lineage>
        <taxon>Eukaryota</taxon>
        <taxon>Metazoa</taxon>
        <taxon>Chordata</taxon>
        <taxon>Craniata</taxon>
        <taxon>Vertebrata</taxon>
        <taxon>Euteleostomi</taxon>
        <taxon>Actinopterygii</taxon>
        <taxon>Neopterygii</taxon>
        <taxon>Teleostei</taxon>
        <taxon>Ostariophysi</taxon>
        <taxon>Cypriniformes</taxon>
        <taxon>Cyprinidae</taxon>
        <taxon>Labeoninae</taxon>
        <taxon>Labeonini</taxon>
        <taxon>Labeo</taxon>
    </lineage>
</organism>
<keyword evidence="9" id="KW-1267">Proteomics identification</keyword>
<evidence type="ECO:0000259" key="6">
    <source>
        <dbReference type="PROSITE" id="PS50240"/>
    </source>
</evidence>
<evidence type="ECO:0000313" key="7">
    <source>
        <dbReference type="EMBL" id="RXN32029.1"/>
    </source>
</evidence>
<feature type="region of interest" description="Disordered" evidence="4">
    <location>
        <begin position="263"/>
        <end position="293"/>
    </location>
</feature>
<dbReference type="InterPro" id="IPR033116">
    <property type="entry name" value="TRYPSIN_SER"/>
</dbReference>
<dbReference type="SUPFAM" id="SSF50494">
    <property type="entry name" value="Trypsin-like serine proteases"/>
    <property type="match status" value="1"/>
</dbReference>
<keyword evidence="3" id="KW-0378">Hydrolase</keyword>
<dbReference type="FunFam" id="2.40.10.10:FF:000280">
    <property type="match status" value="1"/>
</dbReference>
<dbReference type="FunFam" id="2.40.10.10:FF:000004">
    <property type="entry name" value="Tryptase gamma 1"/>
    <property type="match status" value="1"/>
</dbReference>
<keyword evidence="2" id="KW-1015">Disulfide bond</keyword>
<protein>
    <submittedName>
        <fullName evidence="7">Chymotrypsin-like elastase family member 2A</fullName>
    </submittedName>
</protein>
<gene>
    <name evidence="7" type="ORF">ROHU_016458</name>
</gene>
<dbReference type="InterPro" id="IPR001254">
    <property type="entry name" value="Trypsin_dom"/>
</dbReference>
<evidence type="ECO:0000256" key="2">
    <source>
        <dbReference type="ARBA" id="ARBA00023157"/>
    </source>
</evidence>
<keyword evidence="5" id="KW-0732">Signal</keyword>
<dbReference type="STRING" id="84645.A0A498NJT1"/>
<proteinExistence type="evidence at protein level"/>
<comment type="similarity">
    <text evidence="1">Belongs to the FAM219 family.</text>
</comment>
<feature type="domain" description="Peptidase S1" evidence="6">
    <location>
        <begin position="29"/>
        <end position="267"/>
    </location>
</feature>
<accession>A0A498NJT1</accession>
<evidence type="ECO:0000256" key="1">
    <source>
        <dbReference type="ARBA" id="ARBA00010549"/>
    </source>
</evidence>
<dbReference type="PRINTS" id="PR00722">
    <property type="entry name" value="CHYMOTRYPSIN"/>
</dbReference>
<reference evidence="7 8" key="1">
    <citation type="submission" date="2018-03" db="EMBL/GenBank/DDBJ databases">
        <title>Draft genome sequence of Rohu Carp (Labeo rohita).</title>
        <authorList>
            <person name="Das P."/>
            <person name="Kushwaha B."/>
            <person name="Joshi C.G."/>
            <person name="Kumar D."/>
            <person name="Nagpure N.S."/>
            <person name="Sahoo L."/>
            <person name="Das S.P."/>
            <person name="Bit A."/>
            <person name="Patnaik S."/>
            <person name="Meher P.K."/>
            <person name="Jayasankar P."/>
            <person name="Koringa P.G."/>
            <person name="Patel N.V."/>
            <person name="Hinsu A.T."/>
            <person name="Kumar R."/>
            <person name="Pandey M."/>
            <person name="Agarwal S."/>
            <person name="Srivastava S."/>
            <person name="Singh M."/>
            <person name="Iquebal M.A."/>
            <person name="Jaiswal S."/>
            <person name="Angadi U.B."/>
            <person name="Kumar N."/>
            <person name="Raza M."/>
            <person name="Shah T.M."/>
            <person name="Rai A."/>
            <person name="Jena J.K."/>
        </authorList>
    </citation>
    <scope>NUCLEOTIDE SEQUENCE [LARGE SCALE GENOMIC DNA]</scope>
    <source>
        <strain evidence="7">DASCIFA01</strain>
        <tissue evidence="7">Testis</tissue>
    </source>
</reference>
<evidence type="ECO:0000256" key="5">
    <source>
        <dbReference type="SAM" id="SignalP"/>
    </source>
</evidence>
<keyword evidence="8" id="KW-1185">Reference proteome</keyword>
<dbReference type="Pfam" id="PF00089">
    <property type="entry name" value="Trypsin"/>
    <property type="match status" value="1"/>
</dbReference>
<dbReference type="PANTHER" id="PTHR24257">
    <property type="entry name" value="CHYMOTRYPSIN-LIKE ELASTASE FAMILY MEMBER"/>
    <property type="match status" value="1"/>
</dbReference>